<feature type="compositionally biased region" description="Basic and acidic residues" evidence="3">
    <location>
        <begin position="415"/>
        <end position="431"/>
    </location>
</feature>
<feature type="compositionally biased region" description="Low complexity" evidence="3">
    <location>
        <begin position="284"/>
        <end position="293"/>
    </location>
</feature>
<dbReference type="Proteomes" id="UP001396898">
    <property type="component" value="Unassembled WGS sequence"/>
</dbReference>
<dbReference type="InterPro" id="IPR036028">
    <property type="entry name" value="SH3-like_dom_sf"/>
</dbReference>
<dbReference type="InterPro" id="IPR057402">
    <property type="entry name" value="AIM3_BBC1_C"/>
</dbReference>
<evidence type="ECO:0000256" key="2">
    <source>
        <dbReference type="PROSITE-ProRule" id="PRU00192"/>
    </source>
</evidence>
<feature type="compositionally biased region" description="Acidic residues" evidence="3">
    <location>
        <begin position="382"/>
        <end position="395"/>
    </location>
</feature>
<feature type="compositionally biased region" description="Pro residues" evidence="3">
    <location>
        <begin position="628"/>
        <end position="646"/>
    </location>
</feature>
<feature type="compositionally biased region" description="Basic and acidic residues" evidence="3">
    <location>
        <begin position="79"/>
        <end position="95"/>
    </location>
</feature>
<sequence>MASAPFKVKALYEYSSGHEDDLPFEIGQIITITEDDDPDWYGGEYLDASGVKQEGIFPRNFVEKYEPTAPPRPTRPRKKDQPEHTARPESAHEAVAEPEESYEPVEEEPTVTSPPPVAEPMSPKAPAPPVPKPVEAAPVAAPASPAPPKPEPSAAQQSPKAPAQARAPPPVSEKPASFRDRIAAFNKPAAPPVAPFKPSGLGSGSSGFIKKPFVAPPPSRNAYVPPPKEAPTTKVYRREEDPEIRDKEAENLESAQNAGLLPGSSQEGQDEDQPKPTTLKERIALLQKQQAEAAQRHSEAASKKEKPKRPPPKKRTESETTQEGAAATPGVGEAPIPLERRDTESTDDSHAPKQALPTRRKSSSRGIPEDGNEADMSGAGDVTEDQEDDLTEREDSDAHPKPTISRAATGATEKAAGEEAAPKEEGEKETGEEVDEEDDDPEARRKEELRARMAKMSGGMGMMGMHSIFGPPMPSPAGKPKKAAPMERRSSEQPGEGASTGSPTASAPPVPTMMALPGMGQQKPADEETTEHEIETQDDDGITPVASTSPRASESSRRSISGPPPLPGGRPAPPPVPAECTPARPPPPPPPAAVTSPSVGSESDDELSENPMRSSVEFSRPEYAPAGRAPPPPIPVGSPKLPPAPSAPISAKHSSYMSDEAAPSSPPLPPHPSKRTSMPPPVPGSAPAPPPPTQSRPPPPPPPGVPSRPSTSDDTVASPMKPGHLDNSEEGEVTEYDGDYDTDIASSVPHKEALKAHARDSSVEDNAPVRPPTSEAPPPSLPPPVPSAAAPRAVPPPIPSQPAPSQPPARTSVDAPRGAPPPPPPPPTKSVSYAQDDDEYDPYNYSAPKSSVPTAMSYSVAKADDAESVPEQSPVFQSPQSERREPPPAPPANRAPPRQSVDAQRGAPGRRSTDAARPSMSMETGYVADDVDLAEHTNWWLQPNSVPPALQGRKDIYFESDESTSSTQSGTTEVTKEIYVLFQDYSQTIITARFDPQNPADTQLDQRHEPPPRSLRQDQLEQAYERYGQPIAAAVPSKKDTVVGDGTPHGLLYELLKQFKDVLQPVGTRAYGALVYANIANASTQMHDEIRPGDIISIRNAKFQGKHGPMHAKYSMEVGKPDHVAIVAEWDGVKKKVRAWEQGRESKKVKQESFRLDDLRSGEVKIWRIMPRSWVGWDSQH</sequence>
<dbReference type="Gene3D" id="2.30.30.40">
    <property type="entry name" value="SH3 Domains"/>
    <property type="match status" value="1"/>
</dbReference>
<feature type="compositionally biased region" description="Pro residues" evidence="3">
    <location>
        <begin position="214"/>
        <end position="229"/>
    </location>
</feature>
<comment type="caution">
    <text evidence="5">The sequence shown here is derived from an EMBL/GenBank/DDBJ whole genome shotgun (WGS) entry which is preliminary data.</text>
</comment>
<feature type="compositionally biased region" description="Basic and acidic residues" evidence="3">
    <location>
        <begin position="272"/>
        <end position="283"/>
    </location>
</feature>
<evidence type="ECO:0000313" key="6">
    <source>
        <dbReference type="Proteomes" id="UP001396898"/>
    </source>
</evidence>
<feature type="compositionally biased region" description="Acidic residues" evidence="3">
    <location>
        <begin position="728"/>
        <end position="742"/>
    </location>
</feature>
<evidence type="ECO:0000313" key="5">
    <source>
        <dbReference type="EMBL" id="KAK8028762.1"/>
    </source>
</evidence>
<feature type="compositionally biased region" description="Low complexity" evidence="3">
    <location>
        <begin position="152"/>
        <end position="166"/>
    </location>
</feature>
<gene>
    <name evidence="5" type="ORF">PG991_005818</name>
</gene>
<feature type="compositionally biased region" description="Low complexity" evidence="3">
    <location>
        <begin position="133"/>
        <end position="143"/>
    </location>
</feature>
<feature type="compositionally biased region" description="Pro residues" evidence="3">
    <location>
        <begin position="769"/>
        <end position="786"/>
    </location>
</feature>
<dbReference type="PRINTS" id="PR00452">
    <property type="entry name" value="SH3DOMAIN"/>
</dbReference>
<feature type="compositionally biased region" description="Polar residues" evidence="3">
    <location>
        <begin position="847"/>
        <end position="857"/>
    </location>
</feature>
<feature type="compositionally biased region" description="Acidic residues" evidence="3">
    <location>
        <begin position="96"/>
        <end position="109"/>
    </location>
</feature>
<feature type="compositionally biased region" description="Basic and acidic residues" evidence="3">
    <location>
        <begin position="442"/>
        <end position="451"/>
    </location>
</feature>
<evidence type="ECO:0000256" key="3">
    <source>
        <dbReference type="SAM" id="MobiDB-lite"/>
    </source>
</evidence>
<feature type="compositionally biased region" description="Acidic residues" evidence="3">
    <location>
        <begin position="432"/>
        <end position="441"/>
    </location>
</feature>
<dbReference type="PANTHER" id="PTHR45929:SF6">
    <property type="entry name" value="SH3 DOMAIN PROTEIN (AFU_ORTHOLOGUE AFUA_2G10320)"/>
    <property type="match status" value="1"/>
</dbReference>
<dbReference type="Pfam" id="PF00018">
    <property type="entry name" value="SH3_1"/>
    <property type="match status" value="1"/>
</dbReference>
<feature type="region of interest" description="Disordered" evidence="3">
    <location>
        <begin position="997"/>
        <end position="1016"/>
    </location>
</feature>
<dbReference type="PANTHER" id="PTHR45929">
    <property type="entry name" value="JAK PATHWAY SIGNAL TRANSDUCTION ADAPTOR MOLECULE"/>
    <property type="match status" value="1"/>
</dbReference>
<dbReference type="InterPro" id="IPR035552">
    <property type="entry name" value="Mti1_SH3"/>
</dbReference>
<dbReference type="InterPro" id="IPR001452">
    <property type="entry name" value="SH3_domain"/>
</dbReference>
<feature type="compositionally biased region" description="Low complexity" evidence="3">
    <location>
        <begin position="545"/>
        <end position="561"/>
    </location>
</feature>
<evidence type="ECO:0000259" key="4">
    <source>
        <dbReference type="PROSITE" id="PS50002"/>
    </source>
</evidence>
<feature type="compositionally biased region" description="Pro residues" evidence="3">
    <location>
        <begin position="678"/>
        <end position="706"/>
    </location>
</feature>
<name>A0ABR1SAA2_9PEZI</name>
<organism evidence="5 6">
    <name type="scientific">Apiospora marii</name>
    <dbReference type="NCBI Taxonomy" id="335849"/>
    <lineage>
        <taxon>Eukaryota</taxon>
        <taxon>Fungi</taxon>
        <taxon>Dikarya</taxon>
        <taxon>Ascomycota</taxon>
        <taxon>Pezizomycotina</taxon>
        <taxon>Sordariomycetes</taxon>
        <taxon>Xylariomycetidae</taxon>
        <taxon>Amphisphaeriales</taxon>
        <taxon>Apiosporaceae</taxon>
        <taxon>Apiospora</taxon>
    </lineage>
</organism>
<keyword evidence="6" id="KW-1185">Reference proteome</keyword>
<feature type="compositionally biased region" description="Polar residues" evidence="3">
    <location>
        <begin position="253"/>
        <end position="267"/>
    </location>
</feature>
<feature type="compositionally biased region" description="Pro residues" evidence="3">
    <location>
        <begin position="793"/>
        <end position="807"/>
    </location>
</feature>
<feature type="compositionally biased region" description="Basic and acidic residues" evidence="3">
    <location>
        <begin position="1004"/>
        <end position="1016"/>
    </location>
</feature>
<feature type="compositionally biased region" description="Basic and acidic residues" evidence="3">
    <location>
        <begin position="338"/>
        <end position="351"/>
    </location>
</feature>
<feature type="domain" description="SH3" evidence="4">
    <location>
        <begin position="3"/>
        <end position="67"/>
    </location>
</feature>
<reference evidence="5 6" key="1">
    <citation type="submission" date="2023-01" db="EMBL/GenBank/DDBJ databases">
        <title>Analysis of 21 Apiospora genomes using comparative genomics revels a genus with tremendous synthesis potential of carbohydrate active enzymes and secondary metabolites.</title>
        <authorList>
            <person name="Sorensen T."/>
        </authorList>
    </citation>
    <scope>NUCLEOTIDE SEQUENCE [LARGE SCALE GENOMIC DNA]</scope>
    <source>
        <strain evidence="5 6">CBS 20057</strain>
    </source>
</reference>
<dbReference type="Pfam" id="PF25459">
    <property type="entry name" value="AIM3_BBC1_C"/>
    <property type="match status" value="1"/>
</dbReference>
<keyword evidence="1 2" id="KW-0728">SH3 domain</keyword>
<dbReference type="SUPFAM" id="SSF50044">
    <property type="entry name" value="SH3-domain"/>
    <property type="match status" value="1"/>
</dbReference>
<feature type="compositionally biased region" description="Basic and acidic residues" evidence="3">
    <location>
        <begin position="236"/>
        <end position="250"/>
    </location>
</feature>
<proteinExistence type="predicted"/>
<dbReference type="EMBL" id="JAQQWI010000007">
    <property type="protein sequence ID" value="KAK8028762.1"/>
    <property type="molecule type" value="Genomic_DNA"/>
</dbReference>
<dbReference type="CDD" id="cd11887">
    <property type="entry name" value="SH3_Bbc1"/>
    <property type="match status" value="1"/>
</dbReference>
<accession>A0ABR1SAA2</accession>
<feature type="compositionally biased region" description="Basic and acidic residues" evidence="3">
    <location>
        <begin position="294"/>
        <end position="304"/>
    </location>
</feature>
<dbReference type="PROSITE" id="PS50002">
    <property type="entry name" value="SH3"/>
    <property type="match status" value="1"/>
</dbReference>
<feature type="compositionally biased region" description="Pro residues" evidence="3">
    <location>
        <begin position="562"/>
        <end position="592"/>
    </location>
</feature>
<dbReference type="InterPro" id="IPR050670">
    <property type="entry name" value="STAM"/>
</dbReference>
<feature type="compositionally biased region" description="Pro residues" evidence="3">
    <location>
        <begin position="818"/>
        <end position="828"/>
    </location>
</feature>
<protein>
    <recommendedName>
        <fullName evidence="4">SH3 domain-containing protein</fullName>
    </recommendedName>
</protein>
<evidence type="ECO:0000256" key="1">
    <source>
        <dbReference type="ARBA" id="ARBA00022443"/>
    </source>
</evidence>
<feature type="region of interest" description="Disordered" evidence="3">
    <location>
        <begin position="57"/>
        <end position="922"/>
    </location>
</feature>
<feature type="compositionally biased region" description="Basic and acidic residues" evidence="3">
    <location>
        <begin position="749"/>
        <end position="762"/>
    </location>
</feature>
<feature type="compositionally biased region" description="Pro residues" evidence="3">
    <location>
        <begin position="112"/>
        <end position="132"/>
    </location>
</feature>
<dbReference type="SMART" id="SM00326">
    <property type="entry name" value="SH3"/>
    <property type="match status" value="1"/>
</dbReference>